<sequence>MESDKSINNIYDKNHPKLSLIVFHGPAGTGKSRRAQLIARNLDVDFIIDDGLVIHRGRIACGKSAKSEKNQIKAIRRALFQYKDHKNQVKNFLEKQSGRVMLLATSKDMALKIIKTLNLPDPEKYISIQEVATASEIKKAKKERRDKKQHVIPVSQVQVRKNFAGQLVGKFRVFLQPLYPQDGEKTIVRPPFTFYGDLKIDPEALNQIVNYIAIHTDQVLSIESNKIKNEDDNIHISIEIFIKIGSRNFIEISKLLQKRIKTGLEYFTGLTVKSVDVIVSGLDL</sequence>
<dbReference type="AlphaFoldDB" id="A0A9Q7AIR1"/>
<dbReference type="SUPFAM" id="SSF52540">
    <property type="entry name" value="P-loop containing nucleoside triphosphate hydrolases"/>
    <property type="match status" value="1"/>
</dbReference>
<dbReference type="Gene3D" id="3.40.50.300">
    <property type="entry name" value="P-loop containing nucleotide triphosphate hydrolases"/>
    <property type="match status" value="1"/>
</dbReference>
<evidence type="ECO:0000313" key="2">
    <source>
        <dbReference type="Proteomes" id="UP000671879"/>
    </source>
</evidence>
<proteinExistence type="predicted"/>
<evidence type="ECO:0008006" key="3">
    <source>
        <dbReference type="Google" id="ProtNLM"/>
    </source>
</evidence>
<keyword evidence="2" id="KW-1185">Reference proteome</keyword>
<gene>
    <name evidence="1" type="ORF">KAR29_07000</name>
</gene>
<dbReference type="Proteomes" id="UP000671879">
    <property type="component" value="Chromosome"/>
</dbReference>
<reference evidence="2" key="1">
    <citation type="submission" date="2021-04" db="EMBL/GenBank/DDBJ databases">
        <title>A novel Synergistetes isolate from a pyrite-forming mixed culture.</title>
        <authorList>
            <person name="Bunk B."/>
            <person name="Sproer C."/>
            <person name="Spring S."/>
            <person name="Pester M."/>
        </authorList>
    </citation>
    <scope>NUCLEOTIDE SEQUENCE [LARGE SCALE GENOMIC DNA]</scope>
    <source>
        <strain evidence="2">J.5.4.2-T.3.5.2</strain>
    </source>
</reference>
<dbReference type="RefSeq" id="WP_274374873.1">
    <property type="nucleotide sequence ID" value="NZ_CP072943.1"/>
</dbReference>
<dbReference type="EMBL" id="CP072943">
    <property type="protein sequence ID" value="QTX33589.1"/>
    <property type="molecule type" value="Genomic_DNA"/>
</dbReference>
<dbReference type="InterPro" id="IPR027417">
    <property type="entry name" value="P-loop_NTPase"/>
</dbReference>
<dbReference type="KEGG" id="aram:KAR29_07000"/>
<accession>A0A9Q7AIR1</accession>
<evidence type="ECO:0000313" key="1">
    <source>
        <dbReference type="EMBL" id="QTX33589.1"/>
    </source>
</evidence>
<name>A0A9Q7AIR1_9BACT</name>
<protein>
    <recommendedName>
        <fullName evidence="3">Asp23/Gls24 family envelope stress response protein</fullName>
    </recommendedName>
</protein>
<organism evidence="1 2">
    <name type="scientific">Aminithiophilus ramosus</name>
    <dbReference type="NCBI Taxonomy" id="3029084"/>
    <lineage>
        <taxon>Bacteria</taxon>
        <taxon>Thermotogati</taxon>
        <taxon>Synergistota</taxon>
        <taxon>Synergistia</taxon>
        <taxon>Synergistales</taxon>
        <taxon>Aminithiophilaceae</taxon>
        <taxon>Aminithiophilus</taxon>
    </lineage>
</organism>